<evidence type="ECO:0000259" key="2">
    <source>
        <dbReference type="Pfam" id="PF01345"/>
    </source>
</evidence>
<feature type="compositionally biased region" description="Pro residues" evidence="1">
    <location>
        <begin position="40"/>
        <end position="50"/>
    </location>
</feature>
<proteinExistence type="predicted"/>
<evidence type="ECO:0000313" key="3">
    <source>
        <dbReference type="EMBL" id="KPV42203.1"/>
    </source>
</evidence>
<name>A0A0P9CGP7_9CHLR</name>
<comment type="caution">
    <text evidence="3">The sequence shown here is derived from an EMBL/GenBank/DDBJ whole genome shotgun (WGS) entry which is preliminary data.</text>
</comment>
<dbReference type="Proteomes" id="UP000050509">
    <property type="component" value="Unassembled WGS sequence"/>
</dbReference>
<dbReference type="AlphaFoldDB" id="A0A0P9CGP7"/>
<dbReference type="InterPro" id="IPR001434">
    <property type="entry name" value="OmcB-like_DUF11"/>
</dbReference>
<accession>A0A0P9CGP7</accession>
<feature type="non-terminal residue" evidence="3">
    <location>
        <position position="162"/>
    </location>
</feature>
<organism evidence="3 4">
    <name type="scientific">Kouleothrix aurantiaca</name>
    <dbReference type="NCBI Taxonomy" id="186479"/>
    <lineage>
        <taxon>Bacteria</taxon>
        <taxon>Bacillati</taxon>
        <taxon>Chloroflexota</taxon>
        <taxon>Chloroflexia</taxon>
        <taxon>Chloroflexales</taxon>
        <taxon>Roseiflexineae</taxon>
        <taxon>Roseiflexaceae</taxon>
        <taxon>Kouleothrix</taxon>
    </lineage>
</organism>
<dbReference type="EMBL" id="LJCR01003808">
    <property type="protein sequence ID" value="KPV42203.1"/>
    <property type="molecule type" value="Genomic_DNA"/>
</dbReference>
<dbReference type="Pfam" id="PF01345">
    <property type="entry name" value="DUF11"/>
    <property type="match status" value="1"/>
</dbReference>
<protein>
    <recommendedName>
        <fullName evidence="2">DUF11 domain-containing protein</fullName>
    </recommendedName>
</protein>
<feature type="domain" description="DUF11" evidence="2">
    <location>
        <begin position="81"/>
        <end position="162"/>
    </location>
</feature>
<feature type="compositionally biased region" description="Pro residues" evidence="1">
    <location>
        <begin position="7"/>
        <end position="20"/>
    </location>
</feature>
<gene>
    <name evidence="3" type="ORF">SE17_44490</name>
</gene>
<evidence type="ECO:0000313" key="4">
    <source>
        <dbReference type="Proteomes" id="UP000050509"/>
    </source>
</evidence>
<sequence length="162" mass="16308">MPTTGPTTPPTTVPTTPPTTVPTTGGPTTPPTTVPTTGPTTPPTTVPTTPPTSAATLTPINTPVPGTPTATLTPVVGEPPLRLFKSASTAQLLPGQQFEYTLSVFSNSATATNVQVCDLIDNQLDIVGASATKGSCSVSAPTVTCNVPVANNQPVTIHIVVK</sequence>
<evidence type="ECO:0000256" key="1">
    <source>
        <dbReference type="SAM" id="MobiDB-lite"/>
    </source>
</evidence>
<keyword evidence="4" id="KW-1185">Reference proteome</keyword>
<feature type="region of interest" description="Disordered" evidence="1">
    <location>
        <begin position="1"/>
        <end position="69"/>
    </location>
</feature>
<reference evidence="3 4" key="1">
    <citation type="submission" date="2015-09" db="EMBL/GenBank/DDBJ databases">
        <title>Draft genome sequence of Kouleothrix aurantiaca JCM 19913.</title>
        <authorList>
            <person name="Hemp J."/>
        </authorList>
    </citation>
    <scope>NUCLEOTIDE SEQUENCE [LARGE SCALE GENOMIC DNA]</scope>
    <source>
        <strain evidence="3 4">COM-B</strain>
    </source>
</reference>